<evidence type="ECO:0000313" key="1">
    <source>
        <dbReference type="EMBL" id="MBK9719516.1"/>
    </source>
</evidence>
<gene>
    <name evidence="1" type="ORF">IPO85_18765</name>
</gene>
<dbReference type="AlphaFoldDB" id="A0A9D7XG97"/>
<protein>
    <submittedName>
        <fullName evidence="1">Uncharacterized protein</fullName>
    </submittedName>
</protein>
<dbReference type="EMBL" id="JADKFW010000021">
    <property type="protein sequence ID" value="MBK9719516.1"/>
    <property type="molecule type" value="Genomic_DNA"/>
</dbReference>
<dbReference type="Proteomes" id="UP000808349">
    <property type="component" value="Unassembled WGS sequence"/>
</dbReference>
<evidence type="ECO:0000313" key="2">
    <source>
        <dbReference type="Proteomes" id="UP000808349"/>
    </source>
</evidence>
<accession>A0A9D7XG97</accession>
<proteinExistence type="predicted"/>
<comment type="caution">
    <text evidence="1">The sequence shown here is derived from an EMBL/GenBank/DDBJ whole genome shotgun (WGS) entry which is preliminary data.</text>
</comment>
<sequence length="165" mass="19159">MGIIAFTYDGKEIILGGRTKIRINYKSNDTVFISAIIRTDTFNLIVQNFKFRNSADFSIIRSNENSFLPSHYVNMRNDEYINFRNRPLNQNEIDIVNQDRYRNHQSAMSIDDLTFCFGLNDGMPVELINKLEKFSQIRVELYGKTYTGFIANKAHGISTLRLIND</sequence>
<name>A0A9D7XG97_9BACT</name>
<reference evidence="1 2" key="1">
    <citation type="submission" date="2020-10" db="EMBL/GenBank/DDBJ databases">
        <title>Connecting structure to function with the recovery of over 1000 high-quality activated sludge metagenome-assembled genomes encoding full-length rRNA genes using long-read sequencing.</title>
        <authorList>
            <person name="Singleton C.M."/>
            <person name="Petriglieri F."/>
            <person name="Kristensen J.M."/>
            <person name="Kirkegaard R.H."/>
            <person name="Michaelsen T.Y."/>
            <person name="Andersen M.H."/>
            <person name="Karst S.M."/>
            <person name="Dueholm M.S."/>
            <person name="Nielsen P.H."/>
            <person name="Albertsen M."/>
        </authorList>
    </citation>
    <scope>NUCLEOTIDE SEQUENCE [LARGE SCALE GENOMIC DNA]</scope>
    <source>
        <strain evidence="1">Ribe_18-Q3-R11-54_BAT3C.373</strain>
    </source>
</reference>
<organism evidence="1 2">
    <name type="scientific">Candidatus Defluviibacterium haderslevense</name>
    <dbReference type="NCBI Taxonomy" id="2981993"/>
    <lineage>
        <taxon>Bacteria</taxon>
        <taxon>Pseudomonadati</taxon>
        <taxon>Bacteroidota</taxon>
        <taxon>Saprospiria</taxon>
        <taxon>Saprospirales</taxon>
        <taxon>Saprospiraceae</taxon>
        <taxon>Candidatus Defluviibacterium</taxon>
    </lineage>
</organism>